<feature type="chain" id="PRO_5022733850" description="Toxin co-regulated pilus biosynthesis protein Q C-terminal domain-containing protein" evidence="1">
    <location>
        <begin position="25"/>
        <end position="173"/>
    </location>
</feature>
<accession>A0A5B7YIU6</accession>
<organism evidence="2 3">
    <name type="scientific">Salinimonas iocasae</name>
    <dbReference type="NCBI Taxonomy" id="2572577"/>
    <lineage>
        <taxon>Bacteria</taxon>
        <taxon>Pseudomonadati</taxon>
        <taxon>Pseudomonadota</taxon>
        <taxon>Gammaproteobacteria</taxon>
        <taxon>Alteromonadales</taxon>
        <taxon>Alteromonadaceae</taxon>
        <taxon>Alteromonas/Salinimonas group</taxon>
        <taxon>Salinimonas</taxon>
    </lineage>
</organism>
<dbReference type="Proteomes" id="UP000304912">
    <property type="component" value="Plasmid plas12"/>
</dbReference>
<evidence type="ECO:0000256" key="1">
    <source>
        <dbReference type="SAM" id="SignalP"/>
    </source>
</evidence>
<dbReference type="OrthoDB" id="6383799at2"/>
<protein>
    <recommendedName>
        <fullName evidence="4">Toxin co-regulated pilus biosynthesis protein Q C-terminal domain-containing protein</fullName>
    </recommendedName>
</protein>
<sequence>MPKSHLLLTLTTCGLLALSGCASTNEIEFGNKKYTPDADGTVVMTQEEISAITKSEEAKFVRGLFPNVKLTEAEYEMVKTNDEALFSLVGEANTDEAVSTFIRRGSLEDNLSRIVKENRWEALYFDGPDYFVKDMKVLEEENVTGAIMSLASDYPVYTCFDEKEKVVTVIKER</sequence>
<dbReference type="PROSITE" id="PS51257">
    <property type="entry name" value="PROKAR_LIPOPROTEIN"/>
    <property type="match status" value="1"/>
</dbReference>
<feature type="signal peptide" evidence="1">
    <location>
        <begin position="1"/>
        <end position="24"/>
    </location>
</feature>
<dbReference type="RefSeq" id="WP_139758083.1">
    <property type="nucleotide sequence ID" value="NZ_CP039853.1"/>
</dbReference>
<evidence type="ECO:0000313" key="3">
    <source>
        <dbReference type="Proteomes" id="UP000304912"/>
    </source>
</evidence>
<evidence type="ECO:0000313" key="2">
    <source>
        <dbReference type="EMBL" id="QCZ95376.1"/>
    </source>
</evidence>
<dbReference type="AlphaFoldDB" id="A0A5B7YIU6"/>
<evidence type="ECO:0008006" key="4">
    <source>
        <dbReference type="Google" id="ProtNLM"/>
    </source>
</evidence>
<geneLocation type="plasmid" evidence="2 3">
    <name>plas12</name>
</geneLocation>
<gene>
    <name evidence="2" type="ORF">FBQ74_17710</name>
</gene>
<proteinExistence type="predicted"/>
<keyword evidence="1" id="KW-0732">Signal</keyword>
<dbReference type="EMBL" id="CP039853">
    <property type="protein sequence ID" value="QCZ95376.1"/>
    <property type="molecule type" value="Genomic_DNA"/>
</dbReference>
<keyword evidence="3" id="KW-1185">Reference proteome</keyword>
<reference evidence="2 3" key="1">
    <citation type="submission" date="2019-04" db="EMBL/GenBank/DDBJ databases">
        <title>Salinimonas iocasae sp. nov., a halophilic bacterium isolated from the outer tube casing of tubeworms in Okinawa Trough.</title>
        <authorList>
            <person name="Zhang H."/>
            <person name="Wang H."/>
            <person name="Li C."/>
        </authorList>
    </citation>
    <scope>NUCLEOTIDE SEQUENCE [LARGE SCALE GENOMIC DNA]</scope>
    <source>
        <strain evidence="2 3">KX18D6</strain>
        <plasmid evidence="2 3">plas12</plasmid>
    </source>
</reference>
<dbReference type="KEGG" id="salk:FBQ74_17710"/>
<keyword evidence="2" id="KW-0614">Plasmid</keyword>
<name>A0A5B7YIU6_9ALTE</name>